<evidence type="ECO:0000313" key="1">
    <source>
        <dbReference type="EMBL" id="SHH49330.1"/>
    </source>
</evidence>
<name>A0A1M5TFA6_9BRAD</name>
<dbReference type="Proteomes" id="UP000190675">
    <property type="component" value="Chromosome I"/>
</dbReference>
<sequence length="194" mass="20588">MGVELSRIGLAGLSDDHPSGSPEKSTVRYLRSRFVWLPAALIAGLGAWTLLSLDAGKPAESEPVRLAAAVAPAPAAAPVVAFNPPTAEGEAIVPEETAPVDGLKISSQYWRRGGLGSNALVTFTLRNSNDYAVKDIAISCAFSRSDGSHLTDRSRVIHDTLNMRSRKTFARMHVGFVNVNASKAKCSPVAARHI</sequence>
<accession>A0A1M5TFA6</accession>
<evidence type="ECO:0000313" key="2">
    <source>
        <dbReference type="Proteomes" id="UP000190675"/>
    </source>
</evidence>
<dbReference type="EMBL" id="LT670818">
    <property type="protein sequence ID" value="SHH49330.1"/>
    <property type="molecule type" value="Genomic_DNA"/>
</dbReference>
<protein>
    <submittedName>
        <fullName evidence="1">Uncharacterized protein</fullName>
    </submittedName>
</protein>
<proteinExistence type="predicted"/>
<organism evidence="1 2">
    <name type="scientific">Bradyrhizobium erythrophlei</name>
    <dbReference type="NCBI Taxonomy" id="1437360"/>
    <lineage>
        <taxon>Bacteria</taxon>
        <taxon>Pseudomonadati</taxon>
        <taxon>Pseudomonadota</taxon>
        <taxon>Alphaproteobacteria</taxon>
        <taxon>Hyphomicrobiales</taxon>
        <taxon>Nitrobacteraceae</taxon>
        <taxon>Bradyrhizobium</taxon>
    </lineage>
</organism>
<gene>
    <name evidence="1" type="ORF">SAMN05444169_7741</name>
</gene>
<reference evidence="1 2" key="1">
    <citation type="submission" date="2016-11" db="EMBL/GenBank/DDBJ databases">
        <authorList>
            <person name="Jaros S."/>
            <person name="Januszkiewicz K."/>
            <person name="Wedrychowicz H."/>
        </authorList>
    </citation>
    <scope>NUCLEOTIDE SEQUENCE [LARGE SCALE GENOMIC DNA]</scope>
    <source>
        <strain evidence="1 2">GAS242</strain>
    </source>
</reference>
<dbReference type="AlphaFoldDB" id="A0A1M5TFA6"/>